<dbReference type="AlphaFoldDB" id="A0A8T1NXF5"/>
<sequence>MGLFRKIAGFLGLGKDDGHETRDEEGDEDNNNNSDTRTHDRAPFQETGLPRRGFGVPIQVVVDRSQLGPILVPCNPSDGGIQGLRWYAKRLRIDEDGDVADEFIDELLPERLTNKEDHPRPFPRFEVKNSTRPAKVKNLVLSANGKIQCVEHQGGESLQKLFQVEPLQREKNLT</sequence>
<comment type="caution">
    <text evidence="2">The sequence shown here is derived from an EMBL/GenBank/DDBJ whole genome shotgun (WGS) entry which is preliminary data.</text>
</comment>
<evidence type="ECO:0000313" key="4">
    <source>
        <dbReference type="Proteomes" id="UP000811609"/>
    </source>
</evidence>
<protein>
    <submittedName>
        <fullName evidence="2">Uncharacterized protein</fullName>
    </submittedName>
</protein>
<name>A0A8T1NXF5_CARIL</name>
<dbReference type="Proteomes" id="UP000811609">
    <property type="component" value="Chromosome 12"/>
</dbReference>
<dbReference type="PANTHER" id="PTHR35750:SF1">
    <property type="entry name" value="PHOSPHOLIPID HYDROPEROXIDE GLUTATHIONE PEROXIDASE"/>
    <property type="match status" value="1"/>
</dbReference>
<proteinExistence type="predicted"/>
<keyword evidence="4" id="KW-1185">Reference proteome</keyword>
<gene>
    <name evidence="2" type="ORF">CIPAW_12G062400</name>
    <name evidence="3" type="ORF">I3842_12G060600</name>
</gene>
<evidence type="ECO:0000256" key="1">
    <source>
        <dbReference type="SAM" id="MobiDB-lite"/>
    </source>
</evidence>
<dbReference type="Proteomes" id="UP000811246">
    <property type="component" value="Chromosome 12"/>
</dbReference>
<feature type="region of interest" description="Disordered" evidence="1">
    <location>
        <begin position="12"/>
        <end position="49"/>
    </location>
</feature>
<reference evidence="2" key="1">
    <citation type="submission" date="2020-12" db="EMBL/GenBank/DDBJ databases">
        <title>WGS assembly of Carya illinoinensis cv. Pawnee.</title>
        <authorList>
            <person name="Platts A."/>
            <person name="Shu S."/>
            <person name="Wright S."/>
            <person name="Barry K."/>
            <person name="Edger P."/>
            <person name="Pires J.C."/>
            <person name="Schmutz J."/>
        </authorList>
    </citation>
    <scope>NUCLEOTIDE SEQUENCE</scope>
    <source>
        <tissue evidence="2">Leaf</tissue>
    </source>
</reference>
<evidence type="ECO:0000313" key="3">
    <source>
        <dbReference type="EMBL" id="KAG6684390.1"/>
    </source>
</evidence>
<dbReference type="PANTHER" id="PTHR35750">
    <property type="entry name" value="PHOSPHOLIPID HYDROPEROXIDE GLUTATHIONE PEROXIDASE"/>
    <property type="match status" value="1"/>
</dbReference>
<evidence type="ECO:0000313" key="2">
    <source>
        <dbReference type="EMBL" id="KAG6633643.1"/>
    </source>
</evidence>
<dbReference type="EMBL" id="CM031836">
    <property type="protein sequence ID" value="KAG6684390.1"/>
    <property type="molecule type" value="Genomic_DNA"/>
</dbReference>
<accession>A0A8T1NXF5</accession>
<organism evidence="2 4">
    <name type="scientific">Carya illinoinensis</name>
    <name type="common">Pecan</name>
    <dbReference type="NCBI Taxonomy" id="32201"/>
    <lineage>
        <taxon>Eukaryota</taxon>
        <taxon>Viridiplantae</taxon>
        <taxon>Streptophyta</taxon>
        <taxon>Embryophyta</taxon>
        <taxon>Tracheophyta</taxon>
        <taxon>Spermatophyta</taxon>
        <taxon>Magnoliopsida</taxon>
        <taxon>eudicotyledons</taxon>
        <taxon>Gunneridae</taxon>
        <taxon>Pentapetalae</taxon>
        <taxon>rosids</taxon>
        <taxon>fabids</taxon>
        <taxon>Fagales</taxon>
        <taxon>Juglandaceae</taxon>
        <taxon>Carya</taxon>
    </lineage>
</organism>
<dbReference type="EMBL" id="CM031820">
    <property type="protein sequence ID" value="KAG6633643.1"/>
    <property type="molecule type" value="Genomic_DNA"/>
</dbReference>
<reference evidence="3" key="2">
    <citation type="submission" date="2021-01" db="EMBL/GenBank/DDBJ databases">
        <authorList>
            <person name="Lovell J.T."/>
            <person name="Bentley N."/>
            <person name="Bhattarai G."/>
            <person name="Jenkins J.W."/>
            <person name="Sreedasyam A."/>
            <person name="Alarcon Y."/>
            <person name="Bock C."/>
            <person name="Boston L."/>
            <person name="Carlson J."/>
            <person name="Cervantes K."/>
            <person name="Clermont K."/>
            <person name="Krom N."/>
            <person name="Kubenka K."/>
            <person name="Mamidi S."/>
            <person name="Mattison C."/>
            <person name="Monteros M."/>
            <person name="Pisani C."/>
            <person name="Plott C."/>
            <person name="Rajasekar S."/>
            <person name="Rhein H.S."/>
            <person name="Rohla C."/>
            <person name="Song M."/>
            <person name="Hilaire R.S."/>
            <person name="Shu S."/>
            <person name="Wells L."/>
            <person name="Wang X."/>
            <person name="Webber J."/>
            <person name="Heerema R.J."/>
            <person name="Klein P."/>
            <person name="Conner P."/>
            <person name="Grauke L."/>
            <person name="Grimwood J."/>
            <person name="Schmutz J."/>
            <person name="Randall J.J."/>
        </authorList>
    </citation>
    <scope>NUCLEOTIDE SEQUENCE</scope>
    <source>
        <tissue evidence="3">Leaf</tissue>
    </source>
</reference>